<accession>A0A7W6QC81</accession>
<proteinExistence type="predicted"/>
<dbReference type="GO" id="GO:0003677">
    <property type="term" value="F:DNA binding"/>
    <property type="evidence" value="ECO:0007669"/>
    <property type="project" value="UniProtKB-KW"/>
</dbReference>
<keyword evidence="3" id="KW-1185">Reference proteome</keyword>
<reference evidence="2 3" key="1">
    <citation type="submission" date="2020-08" db="EMBL/GenBank/DDBJ databases">
        <title>Genomic Encyclopedia of Type Strains, Phase IV (KMG-V): Genome sequencing to study the core and pangenomes of soil and plant-associated prokaryotes.</title>
        <authorList>
            <person name="Whitman W."/>
        </authorList>
    </citation>
    <scope>NUCLEOTIDE SEQUENCE [LARGE SCALE GENOMIC DNA]</scope>
    <source>
        <strain evidence="2 3">SEMIA 4074</strain>
    </source>
</reference>
<dbReference type="EMBL" id="JACIFV010000023">
    <property type="protein sequence ID" value="MBB4194886.1"/>
    <property type="molecule type" value="Genomic_DNA"/>
</dbReference>
<sequence>MDRKEYITQSQLKQRYAGISDMTVWRWIRAGRLPEPALFGNRNYFDLAELDEADRRAKEQYRLARENAPKHAPPPRKTNTEIVTE</sequence>
<comment type="caution">
    <text evidence="2">The sequence shown here is derived from an EMBL/GenBank/DDBJ whole genome shotgun (WGS) entry which is preliminary data.</text>
</comment>
<dbReference type="AlphaFoldDB" id="A0A7W6QC81"/>
<protein>
    <submittedName>
        <fullName evidence="2">Putative DNA-binding transcriptional regulator AlpA</fullName>
    </submittedName>
</protein>
<organism evidence="2 3">
    <name type="scientific">Rhizobium aethiopicum</name>
    <dbReference type="NCBI Taxonomy" id="1138170"/>
    <lineage>
        <taxon>Bacteria</taxon>
        <taxon>Pseudomonadati</taxon>
        <taxon>Pseudomonadota</taxon>
        <taxon>Alphaproteobacteria</taxon>
        <taxon>Hyphomicrobiales</taxon>
        <taxon>Rhizobiaceae</taxon>
        <taxon>Rhizobium/Agrobacterium group</taxon>
        <taxon>Rhizobium</taxon>
    </lineage>
</organism>
<evidence type="ECO:0000313" key="2">
    <source>
        <dbReference type="EMBL" id="MBB4194886.1"/>
    </source>
</evidence>
<evidence type="ECO:0000313" key="3">
    <source>
        <dbReference type="Proteomes" id="UP000524492"/>
    </source>
</evidence>
<evidence type="ECO:0000256" key="1">
    <source>
        <dbReference type="SAM" id="MobiDB-lite"/>
    </source>
</evidence>
<dbReference type="Proteomes" id="UP000524492">
    <property type="component" value="Unassembled WGS sequence"/>
</dbReference>
<gene>
    <name evidence="2" type="ORF">GGD53_005069</name>
</gene>
<name>A0A7W6QC81_9HYPH</name>
<dbReference type="RefSeq" id="WP_184459390.1">
    <property type="nucleotide sequence ID" value="NZ_JACIFV010000023.1"/>
</dbReference>
<keyword evidence="2" id="KW-0238">DNA-binding</keyword>
<feature type="region of interest" description="Disordered" evidence="1">
    <location>
        <begin position="62"/>
        <end position="85"/>
    </location>
</feature>